<feature type="compositionally biased region" description="Polar residues" evidence="2">
    <location>
        <begin position="16"/>
        <end position="40"/>
    </location>
</feature>
<protein>
    <submittedName>
        <fullName evidence="3">Uncharacterized protein</fullName>
    </submittedName>
</protein>
<feature type="coiled-coil region" evidence="1">
    <location>
        <begin position="69"/>
        <end position="96"/>
    </location>
</feature>
<dbReference type="EMBL" id="JARQWQ010000031">
    <property type="protein sequence ID" value="KAK2561843.1"/>
    <property type="molecule type" value="Genomic_DNA"/>
</dbReference>
<organism evidence="3 4">
    <name type="scientific">Acropora cervicornis</name>
    <name type="common">Staghorn coral</name>
    <dbReference type="NCBI Taxonomy" id="6130"/>
    <lineage>
        <taxon>Eukaryota</taxon>
        <taxon>Metazoa</taxon>
        <taxon>Cnidaria</taxon>
        <taxon>Anthozoa</taxon>
        <taxon>Hexacorallia</taxon>
        <taxon>Scleractinia</taxon>
        <taxon>Astrocoeniina</taxon>
        <taxon>Acroporidae</taxon>
        <taxon>Acropora</taxon>
    </lineage>
</organism>
<evidence type="ECO:0000256" key="2">
    <source>
        <dbReference type="SAM" id="MobiDB-lite"/>
    </source>
</evidence>
<feature type="region of interest" description="Disordered" evidence="2">
    <location>
        <begin position="15"/>
        <end position="43"/>
    </location>
</feature>
<dbReference type="Proteomes" id="UP001249851">
    <property type="component" value="Unassembled WGS sequence"/>
</dbReference>
<reference evidence="3" key="2">
    <citation type="journal article" date="2023" name="Science">
        <title>Genomic signatures of disease resistance in endangered staghorn corals.</title>
        <authorList>
            <person name="Vollmer S.V."/>
            <person name="Selwyn J.D."/>
            <person name="Despard B.A."/>
            <person name="Roesel C.L."/>
        </authorList>
    </citation>
    <scope>NUCLEOTIDE SEQUENCE</scope>
    <source>
        <strain evidence="3">K2</strain>
    </source>
</reference>
<sequence length="214" mass="24133">MECSAIYVTPKRKFNRNTSCSPSDASPVQKQAKESNSPDLTSPGEDQVMAALNLSEGVAEKFNLILAKLSSLDLKIEDLNTTVKSLQSKLSFTEIDIDSVKDKQGIWMKSSLTWKLIPNLLTIVLTNFKAVWKILYLEAYSRRESLKFEGIVEVSHNHATSTRSENTEDILVGFLENVLGIENAKNMWRWRPKDYCTFPEILGQRASTQARAQT</sequence>
<dbReference type="AlphaFoldDB" id="A0AAD9V5C3"/>
<comment type="caution">
    <text evidence="3">The sequence shown here is derived from an EMBL/GenBank/DDBJ whole genome shotgun (WGS) entry which is preliminary data.</text>
</comment>
<evidence type="ECO:0000256" key="1">
    <source>
        <dbReference type="SAM" id="Coils"/>
    </source>
</evidence>
<evidence type="ECO:0000313" key="4">
    <source>
        <dbReference type="Proteomes" id="UP001249851"/>
    </source>
</evidence>
<gene>
    <name evidence="3" type="ORF">P5673_015234</name>
</gene>
<evidence type="ECO:0000313" key="3">
    <source>
        <dbReference type="EMBL" id="KAK2561843.1"/>
    </source>
</evidence>
<name>A0AAD9V5C3_ACRCE</name>
<accession>A0AAD9V5C3</accession>
<reference evidence="3" key="1">
    <citation type="journal article" date="2023" name="G3 (Bethesda)">
        <title>Whole genome assembly and annotation of the endangered Caribbean coral Acropora cervicornis.</title>
        <authorList>
            <person name="Selwyn J.D."/>
            <person name="Vollmer S.V."/>
        </authorList>
    </citation>
    <scope>NUCLEOTIDE SEQUENCE</scope>
    <source>
        <strain evidence="3">K2</strain>
    </source>
</reference>
<keyword evidence="1" id="KW-0175">Coiled coil</keyword>
<proteinExistence type="predicted"/>
<keyword evidence="4" id="KW-1185">Reference proteome</keyword>